<evidence type="ECO:0000313" key="9">
    <source>
        <dbReference type="EMBL" id="CCQ36711.1"/>
    </source>
</evidence>
<dbReference type="PROSITE" id="PS50011">
    <property type="entry name" value="PROTEIN_KINASE_DOM"/>
    <property type="match status" value="1"/>
</dbReference>
<dbReference type="Gene3D" id="1.10.510.10">
    <property type="entry name" value="Transferase(Phosphotransferase) domain 1"/>
    <property type="match status" value="1"/>
</dbReference>
<evidence type="ECO:0000256" key="5">
    <source>
        <dbReference type="ARBA" id="ARBA00022840"/>
    </source>
</evidence>
<evidence type="ECO:0000256" key="7">
    <source>
        <dbReference type="SAM" id="MobiDB-lite"/>
    </source>
</evidence>
<dbReference type="Pfam" id="PF00127">
    <property type="entry name" value="Copper-bind"/>
    <property type="match status" value="2"/>
</dbReference>
<dbReference type="HOGENOM" id="CLU_404212_0_0_2"/>
<keyword evidence="3" id="KW-0547">Nucleotide-binding</keyword>
<evidence type="ECO:0000256" key="3">
    <source>
        <dbReference type="ARBA" id="ARBA00022741"/>
    </source>
</evidence>
<dbReference type="NCBIfam" id="TIGR03102">
    <property type="entry name" value="halo_cynanin"/>
    <property type="match status" value="2"/>
</dbReference>
<evidence type="ECO:0000256" key="2">
    <source>
        <dbReference type="ARBA" id="ARBA00022723"/>
    </source>
</evidence>
<dbReference type="STRING" id="268739.Nmlp_2549"/>
<dbReference type="PANTHER" id="PTHR43289:SF6">
    <property type="entry name" value="SERINE_THREONINE-PROTEIN KINASE NEKL-3"/>
    <property type="match status" value="1"/>
</dbReference>
<evidence type="ECO:0000256" key="6">
    <source>
        <dbReference type="ARBA" id="ARBA00023008"/>
    </source>
</evidence>
<dbReference type="CDD" id="cd04220">
    <property type="entry name" value="Halocyanin"/>
    <property type="match status" value="2"/>
</dbReference>
<dbReference type="PANTHER" id="PTHR43289">
    <property type="entry name" value="MITOGEN-ACTIVATED PROTEIN KINASE KINASE KINASE 20-RELATED"/>
    <property type="match status" value="1"/>
</dbReference>
<feature type="compositionally biased region" description="Polar residues" evidence="7">
    <location>
        <begin position="302"/>
        <end position="328"/>
    </location>
</feature>
<dbReference type="SUPFAM" id="SSF49503">
    <property type="entry name" value="Cupredoxins"/>
    <property type="match status" value="2"/>
</dbReference>
<dbReference type="InterPro" id="IPR011009">
    <property type="entry name" value="Kinase-like_dom_sf"/>
</dbReference>
<feature type="region of interest" description="Disordered" evidence="7">
    <location>
        <begin position="296"/>
        <end position="355"/>
    </location>
</feature>
<keyword evidence="10" id="KW-1185">Reference proteome</keyword>
<dbReference type="GO" id="GO:0004674">
    <property type="term" value="F:protein serine/threonine kinase activity"/>
    <property type="evidence" value="ECO:0007669"/>
    <property type="project" value="TreeGrafter"/>
</dbReference>
<dbReference type="eggNOG" id="arCOG02921">
    <property type="taxonomic scope" value="Archaea"/>
</dbReference>
<keyword evidence="1" id="KW-0808">Transferase</keyword>
<keyword evidence="4 9" id="KW-0418">Kinase</keyword>
<dbReference type="Pfam" id="PF00069">
    <property type="entry name" value="Pkinase"/>
    <property type="match status" value="1"/>
</dbReference>
<keyword evidence="6" id="KW-0186">Copper</keyword>
<feature type="compositionally biased region" description="Polar residues" evidence="7">
    <location>
        <begin position="338"/>
        <end position="355"/>
    </location>
</feature>
<dbReference type="Proteomes" id="UP000011867">
    <property type="component" value="Chromosome"/>
</dbReference>
<keyword evidence="2" id="KW-0479">Metal-binding</keyword>
<dbReference type="InterPro" id="IPR008271">
    <property type="entry name" value="Ser/Thr_kinase_AS"/>
</dbReference>
<dbReference type="AlphaFoldDB" id="M1XRA7"/>
<evidence type="ECO:0000256" key="4">
    <source>
        <dbReference type="ARBA" id="ARBA00022777"/>
    </source>
</evidence>
<dbReference type="InterPro" id="IPR000719">
    <property type="entry name" value="Prot_kinase_dom"/>
</dbReference>
<sequence length="680" mass="72229">MPSLGTGGPPETIPSTSALSVSWDDFSNGKLIGQGGNADVYQVTVTRDGNTVPVAIKQPRFQGTLHSDAIDRFRDEVQVWYQLDDHDHIVSLFDGGTDPLPWLAMEYMDGGNLQGLLNDGRLPVEQALWVGYCICQAVHYAHRHGVAHHDLKPANILFRQYGDSWMVPKVSDWGLARMMLDETGSVDGLSPHYSAPEQFDAGKYGSPNDQTDIYQLGTVLYELLTGRPPFEGSMTEVMQSILSQDPTPPSDIANLPTAVDEVIMPALKKEQTARYDSIVYLRDGVKNLIESTTQDTIDTDGSLKNSVQTSNGASETTGNSGQQAQQTKAPEPERTKQETANTRSNAGTTATTKNTQSLVNRRSLLAVLGAGAVGLGGWRISAGTSDSPPSSADSGGGETVVSSSNDGGNDDRVENGVGNGGAEGPEARAEAFVSDNEANLYGGSLEDMTGQDEVVIETGAGENGFAFSPSGVVVSTGTNVVWEWTGEGGAHNVVSEDGSDYEFESELTDEAGYTIEQTVDEAGAVLYACIPHRAQGMYGAVAVVDDGLVITDNGGSERPEARAETFVSDNEANLYEGSLDDMTNQDEVVIETGAGENGFSFNSPGMVVSTGTTIVWEWTGEGGGHNVVSEDGSDYEFESELTDEAGYTIEQTVDEAGAVLYACIPHRAQGMYGAIAVVDE</sequence>
<gene>
    <name evidence="9" type="ordered locus">Nmlp_2549</name>
</gene>
<keyword evidence="5" id="KW-0067">ATP-binding</keyword>
<dbReference type="PROSITE" id="PS00107">
    <property type="entry name" value="PROTEIN_KINASE_ATP"/>
    <property type="match status" value="1"/>
</dbReference>
<dbReference type="CDD" id="cd14014">
    <property type="entry name" value="STKc_PknB_like"/>
    <property type="match status" value="1"/>
</dbReference>
<dbReference type="eggNOG" id="arCOG03682">
    <property type="taxonomic scope" value="Archaea"/>
</dbReference>
<evidence type="ECO:0000313" key="10">
    <source>
        <dbReference type="Proteomes" id="UP000011867"/>
    </source>
</evidence>
<dbReference type="RefSeq" id="WP_015409495.1">
    <property type="nucleotide sequence ID" value="NC_020388.1"/>
</dbReference>
<feature type="region of interest" description="Disordered" evidence="7">
    <location>
        <begin position="383"/>
        <end position="425"/>
    </location>
</feature>
<dbReference type="InterPro" id="IPR008972">
    <property type="entry name" value="Cupredoxin"/>
</dbReference>
<accession>M1XRA7</accession>
<dbReference type="EMBL" id="HF582854">
    <property type="protein sequence ID" value="CCQ36711.1"/>
    <property type="molecule type" value="Genomic_DNA"/>
</dbReference>
<dbReference type="GO" id="GO:0005507">
    <property type="term" value="F:copper ion binding"/>
    <property type="evidence" value="ECO:0007669"/>
    <property type="project" value="InterPro"/>
</dbReference>
<dbReference type="SUPFAM" id="SSF56112">
    <property type="entry name" value="Protein kinase-like (PK-like)"/>
    <property type="match status" value="1"/>
</dbReference>
<reference evidence="9 10" key="1">
    <citation type="journal article" date="2013" name="Genome Announc.">
        <title>Genome of the haloarchaeon Natronomonas moolapensis, a neutrophilic member of a previously haloalkaliphilic genus.</title>
        <authorList>
            <person name="Dyall-Smith M.L."/>
            <person name="Pfeiffer F."/>
            <person name="Oberwinkler T."/>
            <person name="Klee K."/>
            <person name="Rampp M."/>
            <person name="Palm P."/>
            <person name="Gross K."/>
            <person name="Schuster S.C."/>
            <person name="Oesterhelt D."/>
        </authorList>
    </citation>
    <scope>NUCLEOTIDE SEQUENCE [LARGE SCALE GENOMIC DNA]</scope>
    <source>
        <strain evidence="10">DSM 18674 / JCM 14361 / 8.8.11</strain>
    </source>
</reference>
<dbReference type="SMART" id="SM00220">
    <property type="entry name" value="S_TKc"/>
    <property type="match status" value="1"/>
</dbReference>
<dbReference type="Gene3D" id="2.60.40.420">
    <property type="entry name" value="Cupredoxins - blue copper proteins"/>
    <property type="match status" value="2"/>
</dbReference>
<evidence type="ECO:0000259" key="8">
    <source>
        <dbReference type="PROSITE" id="PS50011"/>
    </source>
</evidence>
<dbReference type="GO" id="GO:0009055">
    <property type="term" value="F:electron transfer activity"/>
    <property type="evidence" value="ECO:0007669"/>
    <property type="project" value="InterPro"/>
</dbReference>
<feature type="domain" description="Protein kinase" evidence="8">
    <location>
        <begin position="26"/>
        <end position="289"/>
    </location>
</feature>
<dbReference type="KEGG" id="nmo:Nmlp_2549"/>
<dbReference type="GeneID" id="95970104"/>
<dbReference type="InterPro" id="IPR017441">
    <property type="entry name" value="Protein_kinase_ATP_BS"/>
</dbReference>
<feature type="compositionally biased region" description="Low complexity" evidence="7">
    <location>
        <begin position="383"/>
        <end position="393"/>
    </location>
</feature>
<dbReference type="InterPro" id="IPR000923">
    <property type="entry name" value="BlueCu_1"/>
</dbReference>
<dbReference type="InterPro" id="IPR017533">
    <property type="entry name" value="Halocyanin"/>
</dbReference>
<dbReference type="PROSITE" id="PS00108">
    <property type="entry name" value="PROTEIN_KINASE_ST"/>
    <property type="match status" value="1"/>
</dbReference>
<organism evidence="9 10">
    <name type="scientific">Natronomonas moolapensis (strain DSM 18674 / CECT 7526 / JCM 14361 / 8.8.11)</name>
    <dbReference type="NCBI Taxonomy" id="268739"/>
    <lineage>
        <taxon>Archaea</taxon>
        <taxon>Methanobacteriati</taxon>
        <taxon>Methanobacteriota</taxon>
        <taxon>Stenosarchaea group</taxon>
        <taxon>Halobacteria</taxon>
        <taxon>Halobacteriales</taxon>
        <taxon>Natronomonadaceae</taxon>
        <taxon>Natronomonas</taxon>
    </lineage>
</organism>
<evidence type="ECO:0000256" key="1">
    <source>
        <dbReference type="ARBA" id="ARBA00022679"/>
    </source>
</evidence>
<name>M1XRA7_NATM8</name>
<proteinExistence type="predicted"/>
<protein>
    <submittedName>
        <fullName evidence="9">Protein kinase domain protein / halocyanin domain protein</fullName>
    </submittedName>
</protein>
<dbReference type="GO" id="GO:0005524">
    <property type="term" value="F:ATP binding"/>
    <property type="evidence" value="ECO:0007669"/>
    <property type="project" value="UniProtKB-KW"/>
</dbReference>